<dbReference type="Proteomes" id="UP000472272">
    <property type="component" value="Chromosome 4"/>
</dbReference>
<dbReference type="Ensembl" id="ENSPMRT00000009852.1">
    <property type="protein sequence ID" value="ENSPMRP00000009228.1"/>
    <property type="gene ID" value="ENSPMRG00000006205.1"/>
</dbReference>
<proteinExistence type="predicted"/>
<accession>A0A670IC15</accession>
<name>A0A670IC15_PODMU</name>
<sequence length="54" mass="6168">LPLLGPCTCQPSSSKVRYAEDKYAHLRVFQNLSGDLTLHGYELNHTRTDPITYF</sequence>
<protein>
    <submittedName>
        <fullName evidence="1">Uncharacterized protein</fullName>
    </submittedName>
</protein>
<reference evidence="1 2" key="1">
    <citation type="journal article" date="2019" name="Proc. Natl. Acad. Sci. U.S.A.">
        <title>Regulatory changes in pterin and carotenoid genes underlie balanced color polymorphisms in the wall lizard.</title>
        <authorList>
            <person name="Andrade P."/>
            <person name="Pinho C."/>
            <person name="Perez I de Lanuza G."/>
            <person name="Afonso S."/>
            <person name="Brejcha J."/>
            <person name="Rubin C.J."/>
            <person name="Wallerman O."/>
            <person name="Pereira P."/>
            <person name="Sabatino S.J."/>
            <person name="Bellati A."/>
            <person name="Pellitteri-Rosa D."/>
            <person name="Bosakova Z."/>
            <person name="Bunikis I."/>
            <person name="Carretero M.A."/>
            <person name="Feiner N."/>
            <person name="Marsik P."/>
            <person name="Pauperio F."/>
            <person name="Salvi D."/>
            <person name="Soler L."/>
            <person name="While G.M."/>
            <person name="Uller T."/>
            <person name="Font E."/>
            <person name="Andersson L."/>
            <person name="Carneiro M."/>
        </authorList>
    </citation>
    <scope>NUCLEOTIDE SEQUENCE</scope>
</reference>
<evidence type="ECO:0000313" key="2">
    <source>
        <dbReference type="Proteomes" id="UP000472272"/>
    </source>
</evidence>
<dbReference type="AlphaFoldDB" id="A0A670IC15"/>
<reference evidence="1" key="3">
    <citation type="submission" date="2025-09" db="UniProtKB">
        <authorList>
            <consortium name="Ensembl"/>
        </authorList>
    </citation>
    <scope>IDENTIFICATION</scope>
</reference>
<keyword evidence="2" id="KW-1185">Reference proteome</keyword>
<dbReference type="Gene3D" id="3.10.450.10">
    <property type="match status" value="1"/>
</dbReference>
<organism evidence="1 2">
    <name type="scientific">Podarcis muralis</name>
    <name type="common">Wall lizard</name>
    <name type="synonym">Lacerta muralis</name>
    <dbReference type="NCBI Taxonomy" id="64176"/>
    <lineage>
        <taxon>Eukaryota</taxon>
        <taxon>Metazoa</taxon>
        <taxon>Chordata</taxon>
        <taxon>Craniata</taxon>
        <taxon>Vertebrata</taxon>
        <taxon>Euteleostomi</taxon>
        <taxon>Lepidosauria</taxon>
        <taxon>Squamata</taxon>
        <taxon>Bifurcata</taxon>
        <taxon>Unidentata</taxon>
        <taxon>Episquamata</taxon>
        <taxon>Laterata</taxon>
        <taxon>Lacertibaenia</taxon>
        <taxon>Lacertidae</taxon>
        <taxon>Podarcis</taxon>
    </lineage>
</organism>
<reference evidence="1" key="2">
    <citation type="submission" date="2025-08" db="UniProtKB">
        <authorList>
            <consortium name="Ensembl"/>
        </authorList>
    </citation>
    <scope>IDENTIFICATION</scope>
</reference>
<evidence type="ECO:0000313" key="1">
    <source>
        <dbReference type="Ensembl" id="ENSPMRP00000009228.1"/>
    </source>
</evidence>